<organism evidence="15 16">
    <name type="scientific">Desulfotruncus arcticus DSM 17038</name>
    <dbReference type="NCBI Taxonomy" id="1121424"/>
    <lineage>
        <taxon>Bacteria</taxon>
        <taxon>Bacillati</taxon>
        <taxon>Bacillota</taxon>
        <taxon>Clostridia</taxon>
        <taxon>Eubacteriales</taxon>
        <taxon>Desulfallaceae</taxon>
        <taxon>Desulfotruncus</taxon>
    </lineage>
</organism>
<feature type="active site" description="Proton donor" evidence="12">
    <location>
        <position position="129"/>
    </location>
</feature>
<dbReference type="PANTHER" id="PTHR43090:SF2">
    <property type="entry name" value="1-(5-PHOSPHORIBOSYL)-5-[(5-PHOSPHORIBOSYLAMINO)METHYLIDENEAMINO] IMIDAZOLE-4-CARBOXAMIDE ISOMERASE"/>
    <property type="match status" value="1"/>
</dbReference>
<sequence>MLIIPAIDLRAGKCVRLVEGRLDRETVYSDNPMAVARIWEGNGARLLHVVDLDGAFAGSPKNLETINSIIEAVGIPVQVGGGIRDIPTIERLLQMGVARVILGTVAIRNPELVQEACDRFGERIVVGIDARDGKVAIEGWGLTAEKDALELVNEVSKMGIKRVIFTDISRDGTLKGPNLEAIKKLVTSVDVKVIASGGVSTIDDIKSLNELKHLGVEGVIVGKALYAGTVSFTEALEIVNKERSALPC</sequence>
<evidence type="ECO:0000256" key="11">
    <source>
        <dbReference type="ARBA" id="ARBA00030547"/>
    </source>
</evidence>
<accession>A0A1I2N0Z8</accession>
<comment type="catalytic activity">
    <reaction evidence="1 12 14">
        <text>1-(5-phospho-beta-D-ribosyl)-5-[(5-phospho-beta-D-ribosylamino)methylideneamino]imidazole-4-carboxamide = 5-[(5-phospho-1-deoxy-D-ribulos-1-ylimino)methylamino]-1-(5-phospho-beta-D-ribosyl)imidazole-4-carboxamide</text>
        <dbReference type="Rhea" id="RHEA:15469"/>
        <dbReference type="ChEBI" id="CHEBI:58435"/>
        <dbReference type="ChEBI" id="CHEBI:58525"/>
        <dbReference type="EC" id="5.3.1.16"/>
    </reaction>
</comment>
<dbReference type="EC" id="5.3.1.16" evidence="5 12"/>
<evidence type="ECO:0000256" key="12">
    <source>
        <dbReference type="HAMAP-Rule" id="MF_01014"/>
    </source>
</evidence>
<evidence type="ECO:0000256" key="2">
    <source>
        <dbReference type="ARBA" id="ARBA00004496"/>
    </source>
</evidence>
<dbReference type="SUPFAM" id="SSF51366">
    <property type="entry name" value="Ribulose-phoshate binding barrel"/>
    <property type="match status" value="1"/>
</dbReference>
<proteinExistence type="inferred from homology"/>
<dbReference type="FunFam" id="3.20.20.70:FF:000009">
    <property type="entry name" value="1-(5-phosphoribosyl)-5-[(5-phosphoribosylamino)methylideneamino] imidazole-4-carboxamide isomerase"/>
    <property type="match status" value="1"/>
</dbReference>
<evidence type="ECO:0000256" key="5">
    <source>
        <dbReference type="ARBA" id="ARBA00012550"/>
    </source>
</evidence>
<dbReference type="PANTHER" id="PTHR43090">
    <property type="entry name" value="1-(5-PHOSPHORIBOSYL)-5-[(5-PHOSPHORIBOSYLAMINO)METHYLIDENEAMINO] IMIDAZOLE-4-CARBOXAMIDE ISOMERASE"/>
    <property type="match status" value="1"/>
</dbReference>
<dbReference type="Pfam" id="PF00977">
    <property type="entry name" value="His_biosynth"/>
    <property type="match status" value="1"/>
</dbReference>
<dbReference type="InterPro" id="IPR006062">
    <property type="entry name" value="His_biosynth"/>
</dbReference>
<dbReference type="GO" id="GO:0000105">
    <property type="term" value="P:L-histidine biosynthetic process"/>
    <property type="evidence" value="ECO:0007669"/>
    <property type="project" value="UniProtKB-UniRule"/>
</dbReference>
<evidence type="ECO:0000256" key="9">
    <source>
        <dbReference type="ARBA" id="ARBA00023102"/>
    </source>
</evidence>
<evidence type="ECO:0000256" key="3">
    <source>
        <dbReference type="ARBA" id="ARBA00005133"/>
    </source>
</evidence>
<keyword evidence="8 12" id="KW-0028">Amino-acid biosynthesis</keyword>
<dbReference type="GO" id="GO:0003949">
    <property type="term" value="F:1-(5-phosphoribosyl)-5-[(5-phosphoribosylamino)methylideneamino]imidazole-4-carboxamide isomerase activity"/>
    <property type="evidence" value="ECO:0007669"/>
    <property type="project" value="UniProtKB-UniRule"/>
</dbReference>
<evidence type="ECO:0000256" key="4">
    <source>
        <dbReference type="ARBA" id="ARBA00009667"/>
    </source>
</evidence>
<comment type="pathway">
    <text evidence="3 12 14">Amino-acid biosynthesis; L-histidine biosynthesis; L-histidine from 5-phospho-alpha-D-ribose 1-diphosphate: step 4/9.</text>
</comment>
<keyword evidence="9 12" id="KW-0368">Histidine biosynthesis</keyword>
<evidence type="ECO:0000256" key="10">
    <source>
        <dbReference type="ARBA" id="ARBA00023235"/>
    </source>
</evidence>
<name>A0A1I2N0Z8_9FIRM</name>
<dbReference type="GO" id="GO:0000162">
    <property type="term" value="P:L-tryptophan biosynthetic process"/>
    <property type="evidence" value="ECO:0007669"/>
    <property type="project" value="TreeGrafter"/>
</dbReference>
<dbReference type="Proteomes" id="UP000199337">
    <property type="component" value="Unassembled WGS sequence"/>
</dbReference>
<evidence type="ECO:0000256" key="7">
    <source>
        <dbReference type="ARBA" id="ARBA00022490"/>
    </source>
</evidence>
<evidence type="ECO:0000256" key="13">
    <source>
        <dbReference type="RuleBase" id="RU003657"/>
    </source>
</evidence>
<dbReference type="AlphaFoldDB" id="A0A1I2N0Z8"/>
<dbReference type="NCBIfam" id="TIGR00007">
    <property type="entry name" value="1-(5-phosphoribosyl)-5-[(5-phosphoribosylamino)methylideneamino]imidazole-4-carboxamide isomerase"/>
    <property type="match status" value="1"/>
</dbReference>
<dbReference type="NCBIfam" id="NF010112">
    <property type="entry name" value="PRK13585.1"/>
    <property type="match status" value="1"/>
</dbReference>
<reference evidence="16" key="1">
    <citation type="submission" date="2016-10" db="EMBL/GenBank/DDBJ databases">
        <authorList>
            <person name="Varghese N."/>
            <person name="Submissions S."/>
        </authorList>
    </citation>
    <scope>NUCLEOTIDE SEQUENCE [LARGE SCALE GENOMIC DNA]</scope>
    <source>
        <strain evidence="16">DSM 17038</strain>
    </source>
</reference>
<feature type="active site" description="Proton acceptor" evidence="12">
    <location>
        <position position="8"/>
    </location>
</feature>
<dbReference type="InterPro" id="IPR011060">
    <property type="entry name" value="RibuloseP-bd_barrel"/>
</dbReference>
<comment type="subcellular location">
    <subcellularLocation>
        <location evidence="2 12 14">Cytoplasm</location>
    </subcellularLocation>
</comment>
<evidence type="ECO:0000256" key="14">
    <source>
        <dbReference type="RuleBase" id="RU003658"/>
    </source>
</evidence>
<gene>
    <name evidence="12" type="primary">hisA</name>
    <name evidence="15" type="ORF">SAMN05660649_00251</name>
</gene>
<comment type="similarity">
    <text evidence="4 12 13">Belongs to the HisA/HisF family.</text>
</comment>
<evidence type="ECO:0000256" key="6">
    <source>
        <dbReference type="ARBA" id="ARBA00018464"/>
    </source>
</evidence>
<dbReference type="InterPro" id="IPR013785">
    <property type="entry name" value="Aldolase_TIM"/>
</dbReference>
<dbReference type="InterPro" id="IPR044524">
    <property type="entry name" value="Isoase_HisA-like"/>
</dbReference>
<dbReference type="UniPathway" id="UPA00031">
    <property type="reaction ID" value="UER00009"/>
</dbReference>
<dbReference type="Gene3D" id="3.20.20.70">
    <property type="entry name" value="Aldolase class I"/>
    <property type="match status" value="1"/>
</dbReference>
<evidence type="ECO:0000256" key="1">
    <source>
        <dbReference type="ARBA" id="ARBA00000901"/>
    </source>
</evidence>
<evidence type="ECO:0000313" key="16">
    <source>
        <dbReference type="Proteomes" id="UP000199337"/>
    </source>
</evidence>
<dbReference type="InterPro" id="IPR006063">
    <property type="entry name" value="HisA_bact_arch"/>
</dbReference>
<dbReference type="OrthoDB" id="9807749at2"/>
<dbReference type="STRING" id="341036.SAMN05660649_00251"/>
<dbReference type="InterPro" id="IPR023016">
    <property type="entry name" value="HisA/PriA"/>
</dbReference>
<keyword evidence="10 12" id="KW-0413">Isomerase</keyword>
<dbReference type="GO" id="GO:0005737">
    <property type="term" value="C:cytoplasm"/>
    <property type="evidence" value="ECO:0007669"/>
    <property type="project" value="UniProtKB-SubCell"/>
</dbReference>
<protein>
    <recommendedName>
        <fullName evidence="6 12">1-(5-phosphoribosyl)-5-[(5-phosphoribosylamino)methylideneamino] imidazole-4-carboxamide isomerase</fullName>
        <ecNumber evidence="5 12">5.3.1.16</ecNumber>
    </recommendedName>
    <alternativeName>
        <fullName evidence="11 12">Phosphoribosylformimino-5-aminoimidazole carboxamide ribotide isomerase</fullName>
    </alternativeName>
</protein>
<dbReference type="RefSeq" id="WP_092467903.1">
    <property type="nucleotide sequence ID" value="NZ_FOOX01000001.1"/>
</dbReference>
<dbReference type="EMBL" id="FOOX01000001">
    <property type="protein sequence ID" value="SFF96800.1"/>
    <property type="molecule type" value="Genomic_DNA"/>
</dbReference>
<keyword evidence="16" id="KW-1185">Reference proteome</keyword>
<dbReference type="CDD" id="cd04732">
    <property type="entry name" value="HisA"/>
    <property type="match status" value="1"/>
</dbReference>
<keyword evidence="7 12" id="KW-0963">Cytoplasm</keyword>
<dbReference type="HAMAP" id="MF_01014">
    <property type="entry name" value="HisA"/>
    <property type="match status" value="1"/>
</dbReference>
<evidence type="ECO:0000313" key="15">
    <source>
        <dbReference type="EMBL" id="SFF96800.1"/>
    </source>
</evidence>
<evidence type="ECO:0000256" key="8">
    <source>
        <dbReference type="ARBA" id="ARBA00022605"/>
    </source>
</evidence>